<dbReference type="Pfam" id="PF00691">
    <property type="entry name" value="OmpA"/>
    <property type="match status" value="1"/>
</dbReference>
<dbReference type="Gene3D" id="3.30.1330.60">
    <property type="entry name" value="OmpA-like domain"/>
    <property type="match status" value="1"/>
</dbReference>
<evidence type="ECO:0000313" key="4">
    <source>
        <dbReference type="EMBL" id="PZX19465.1"/>
    </source>
</evidence>
<sequence>MKRHLIAISILALFTACVPLKQFRDMESRKNAAEAELQQKSVDLDDCQARARECEGNLKRSRAKVDQLVADSLRLYEAMTGEQQRIRELEEAGRLLNQQLRKQNEDQTALLMADLQKLQYDLNKREDALRKAEKDGNLKKAELQKAIAELERARAEMTAQNQRLLQLESALSRKDSAMNALRQSIAGALTGFSSDELNVHIKNGKVYVSMEEKLLFASGSYEVNAQGASALQKLAVALESKSDIQIVVEGHTDDVPYKSGVLIDNWDLSVKRATAVARIIMQNKKIAPSRVMAAGRADSQPALAGTTPAARQKNRRTEIILTPDMDKLFDIIGQ</sequence>
<name>A0A2W7NGD3_9BACT</name>
<dbReference type="InterPro" id="IPR050330">
    <property type="entry name" value="Bact_OuterMem_StrucFunc"/>
</dbReference>
<dbReference type="GO" id="GO:0016020">
    <property type="term" value="C:membrane"/>
    <property type="evidence" value="ECO:0007669"/>
    <property type="project" value="UniProtKB-UniRule"/>
</dbReference>
<dbReference type="PANTHER" id="PTHR30329:SF21">
    <property type="entry name" value="LIPOPROTEIN YIAD-RELATED"/>
    <property type="match status" value="1"/>
</dbReference>
<keyword evidence="5" id="KW-1185">Reference proteome</keyword>
<dbReference type="InterPro" id="IPR006665">
    <property type="entry name" value="OmpA-like"/>
</dbReference>
<dbReference type="RefSeq" id="WP_111444449.1">
    <property type="nucleotide sequence ID" value="NZ_QKZK01000004.1"/>
</dbReference>
<evidence type="ECO:0000259" key="3">
    <source>
        <dbReference type="PROSITE" id="PS51123"/>
    </source>
</evidence>
<dbReference type="PROSITE" id="PS51257">
    <property type="entry name" value="PROKAR_LIPOPROTEIN"/>
    <property type="match status" value="1"/>
</dbReference>
<evidence type="ECO:0000256" key="2">
    <source>
        <dbReference type="SAM" id="Coils"/>
    </source>
</evidence>
<reference evidence="4 5" key="1">
    <citation type="submission" date="2018-06" db="EMBL/GenBank/DDBJ databases">
        <title>Genomic Encyclopedia of Archaeal and Bacterial Type Strains, Phase II (KMG-II): from individual species to whole genera.</title>
        <authorList>
            <person name="Goeker M."/>
        </authorList>
    </citation>
    <scope>NUCLEOTIDE SEQUENCE [LARGE SCALE GENOMIC DNA]</scope>
    <source>
        <strain evidence="4 5">DSM 6779</strain>
    </source>
</reference>
<feature type="domain" description="OmpA-like" evidence="3">
    <location>
        <begin position="203"/>
        <end position="325"/>
    </location>
</feature>
<organism evidence="4 5">
    <name type="scientific">Breznakibacter xylanolyticus</name>
    <dbReference type="NCBI Taxonomy" id="990"/>
    <lineage>
        <taxon>Bacteria</taxon>
        <taxon>Pseudomonadati</taxon>
        <taxon>Bacteroidota</taxon>
        <taxon>Bacteroidia</taxon>
        <taxon>Marinilabiliales</taxon>
        <taxon>Marinilabiliaceae</taxon>
        <taxon>Breznakibacter</taxon>
    </lineage>
</organism>
<evidence type="ECO:0000313" key="5">
    <source>
        <dbReference type="Proteomes" id="UP000249239"/>
    </source>
</evidence>
<keyword evidence="1" id="KW-0472">Membrane</keyword>
<accession>A0A2W7NGD3</accession>
<dbReference type="Proteomes" id="UP000249239">
    <property type="component" value="Unassembled WGS sequence"/>
</dbReference>
<dbReference type="CDD" id="cd07185">
    <property type="entry name" value="OmpA_C-like"/>
    <property type="match status" value="1"/>
</dbReference>
<dbReference type="OrthoDB" id="9815217at2"/>
<gene>
    <name evidence="4" type="ORF">LX69_00732</name>
</gene>
<dbReference type="PROSITE" id="PS51123">
    <property type="entry name" value="OMPA_2"/>
    <property type="match status" value="1"/>
</dbReference>
<dbReference type="EMBL" id="QKZK01000004">
    <property type="protein sequence ID" value="PZX19465.1"/>
    <property type="molecule type" value="Genomic_DNA"/>
</dbReference>
<dbReference type="AlphaFoldDB" id="A0A2W7NGD3"/>
<evidence type="ECO:0000256" key="1">
    <source>
        <dbReference type="PROSITE-ProRule" id="PRU00473"/>
    </source>
</evidence>
<protein>
    <submittedName>
        <fullName evidence="4">Chemotaxis protein MotB</fullName>
    </submittedName>
</protein>
<feature type="coiled-coil region" evidence="2">
    <location>
        <begin position="23"/>
        <end position="170"/>
    </location>
</feature>
<proteinExistence type="predicted"/>
<dbReference type="PANTHER" id="PTHR30329">
    <property type="entry name" value="STATOR ELEMENT OF FLAGELLAR MOTOR COMPLEX"/>
    <property type="match status" value="1"/>
</dbReference>
<dbReference type="InterPro" id="IPR036737">
    <property type="entry name" value="OmpA-like_sf"/>
</dbReference>
<dbReference type="SUPFAM" id="SSF103088">
    <property type="entry name" value="OmpA-like"/>
    <property type="match status" value="1"/>
</dbReference>
<comment type="caution">
    <text evidence="4">The sequence shown here is derived from an EMBL/GenBank/DDBJ whole genome shotgun (WGS) entry which is preliminary data.</text>
</comment>
<keyword evidence="2" id="KW-0175">Coiled coil</keyword>